<feature type="domain" description="Heterokaryon incompatibility" evidence="1">
    <location>
        <begin position="23"/>
        <end position="167"/>
    </location>
</feature>
<accession>A0A8H4QDD5</accession>
<dbReference type="PANTHER" id="PTHR24148">
    <property type="entry name" value="ANKYRIN REPEAT DOMAIN-CONTAINING PROTEIN 39 HOMOLOG-RELATED"/>
    <property type="match status" value="1"/>
</dbReference>
<name>A0A8H4QDD5_9HYPO</name>
<dbReference type="AlphaFoldDB" id="A0A8H4QDD5"/>
<dbReference type="PANTHER" id="PTHR24148:SF64">
    <property type="entry name" value="HETEROKARYON INCOMPATIBILITY DOMAIN-CONTAINING PROTEIN"/>
    <property type="match status" value="1"/>
</dbReference>
<keyword evidence="3" id="KW-1185">Reference proteome</keyword>
<dbReference type="OrthoDB" id="2157530at2759"/>
<dbReference type="Pfam" id="PF06985">
    <property type="entry name" value="HET"/>
    <property type="match status" value="1"/>
</dbReference>
<proteinExistence type="predicted"/>
<gene>
    <name evidence="2" type="ORF">GQ602_001064</name>
</gene>
<protein>
    <recommendedName>
        <fullName evidence="1">Heterokaryon incompatibility domain-containing protein</fullName>
    </recommendedName>
</protein>
<dbReference type="EMBL" id="JAACLJ010000001">
    <property type="protein sequence ID" value="KAF4595451.1"/>
    <property type="molecule type" value="Genomic_DNA"/>
</dbReference>
<evidence type="ECO:0000259" key="1">
    <source>
        <dbReference type="Pfam" id="PF06985"/>
    </source>
</evidence>
<evidence type="ECO:0000313" key="3">
    <source>
        <dbReference type="Proteomes" id="UP000562929"/>
    </source>
</evidence>
<dbReference type="InterPro" id="IPR010730">
    <property type="entry name" value="HET"/>
</dbReference>
<evidence type="ECO:0000313" key="2">
    <source>
        <dbReference type="EMBL" id="KAF4595451.1"/>
    </source>
</evidence>
<reference evidence="2 3" key="1">
    <citation type="journal article" date="2020" name="G3 (Bethesda)">
        <title>Genetic Underpinnings of Host Manipulation by Ophiocordyceps as Revealed by Comparative Transcriptomics.</title>
        <authorList>
            <person name="Will I."/>
            <person name="Das B."/>
            <person name="Trinh T."/>
            <person name="Brachmann A."/>
            <person name="Ohm R.A."/>
            <person name="de Bekker C."/>
        </authorList>
    </citation>
    <scope>NUCLEOTIDE SEQUENCE [LARGE SCALE GENOMIC DNA]</scope>
    <source>
        <strain evidence="2 3">EC05</strain>
    </source>
</reference>
<organism evidence="2 3">
    <name type="scientific">Ophiocordyceps camponoti-floridani</name>
    <dbReference type="NCBI Taxonomy" id="2030778"/>
    <lineage>
        <taxon>Eukaryota</taxon>
        <taxon>Fungi</taxon>
        <taxon>Dikarya</taxon>
        <taxon>Ascomycota</taxon>
        <taxon>Pezizomycotina</taxon>
        <taxon>Sordariomycetes</taxon>
        <taxon>Hypocreomycetidae</taxon>
        <taxon>Hypocreales</taxon>
        <taxon>Ophiocordycipitaceae</taxon>
        <taxon>Ophiocordyceps</taxon>
    </lineage>
</organism>
<comment type="caution">
    <text evidence="2">The sequence shown here is derived from an EMBL/GenBank/DDBJ whole genome shotgun (WGS) entry which is preliminary data.</text>
</comment>
<dbReference type="InterPro" id="IPR052895">
    <property type="entry name" value="HetReg/Transcr_Mod"/>
</dbReference>
<dbReference type="Proteomes" id="UP000562929">
    <property type="component" value="Unassembled WGS sequence"/>
</dbReference>
<sequence length="199" mass="21853">MPMAETSLALVIYSLLGQQMPSFTALSYVWGDARDTVTLSYAGGTASMTRNLRAILECLVSSGSREKLVWIDALCINQADMAERSQQARLMGDIYSRASPVLVFLSTISGPYELGLGFLTQAAEHPDRHCEPSHMTLPPSDRDSDVLRDSVVAVFAAPWWTRVWTVQDFVLASSLVFRFGGLEMDERMLLAALASLKAS</sequence>